<evidence type="ECO:0000313" key="4">
    <source>
        <dbReference type="EMBL" id="XBH21574.1"/>
    </source>
</evidence>
<comment type="similarity">
    <text evidence="1">Belongs to the serpin family.</text>
</comment>
<dbReference type="SUPFAM" id="SSF56574">
    <property type="entry name" value="Serpins"/>
    <property type="match status" value="1"/>
</dbReference>
<dbReference type="InterPro" id="IPR000215">
    <property type="entry name" value="Serpin_fam"/>
</dbReference>
<dbReference type="InterPro" id="IPR023796">
    <property type="entry name" value="Serpin_dom"/>
</dbReference>
<reference evidence="4" key="1">
    <citation type="submission" date="2024-02" db="EMBL/GenBank/DDBJ databases">
        <title>Tomenella chthoni gen. nov. sp. nov., a member of the family Jonesiaceae isolated from bat guano.</title>
        <authorList>
            <person name="Miller S.L."/>
            <person name="King J."/>
            <person name="Sankaranarayanan K."/>
            <person name="Lawson P.A."/>
        </authorList>
    </citation>
    <scope>NUCLEOTIDE SEQUENCE</scope>
    <source>
        <strain evidence="4">BS-20</strain>
    </source>
</reference>
<dbReference type="PROSITE" id="PS51257">
    <property type="entry name" value="PROKAR_LIPOPROTEIN"/>
    <property type="match status" value="1"/>
</dbReference>
<gene>
    <name evidence="4" type="ORF">V5R04_15420</name>
</gene>
<accession>A0AAU7DUC8</accession>
<dbReference type="InterPro" id="IPR036186">
    <property type="entry name" value="Serpin_sf"/>
</dbReference>
<dbReference type="PROSITE" id="PS00284">
    <property type="entry name" value="SERPIN"/>
    <property type="match status" value="1"/>
</dbReference>
<protein>
    <submittedName>
        <fullName evidence="4">Serpin family protein</fullName>
    </submittedName>
</protein>
<evidence type="ECO:0000256" key="2">
    <source>
        <dbReference type="SAM" id="SignalP"/>
    </source>
</evidence>
<dbReference type="PANTHER" id="PTHR11461">
    <property type="entry name" value="SERINE PROTEASE INHIBITOR, SERPIN"/>
    <property type="match status" value="1"/>
</dbReference>
<dbReference type="Gene3D" id="2.30.39.10">
    <property type="entry name" value="Alpha-1-antitrypsin, domain 1"/>
    <property type="match status" value="1"/>
</dbReference>
<proteinExistence type="inferred from homology"/>
<organism evidence="4">
    <name type="scientific">Jonesiaceae bacterium BS-20</name>
    <dbReference type="NCBI Taxonomy" id="3120821"/>
    <lineage>
        <taxon>Bacteria</taxon>
        <taxon>Bacillati</taxon>
        <taxon>Actinomycetota</taxon>
        <taxon>Actinomycetes</taxon>
        <taxon>Micrococcales</taxon>
        <taxon>Jonesiaceae</taxon>
    </lineage>
</organism>
<dbReference type="Pfam" id="PF00079">
    <property type="entry name" value="Serpin"/>
    <property type="match status" value="1"/>
</dbReference>
<dbReference type="InterPro" id="IPR042178">
    <property type="entry name" value="Serpin_sf_1"/>
</dbReference>
<sequence length="427" mass="44584">MTPNMTRPVVAAATLAALLGVTACAGAAPVELEISDVARKVVTVSQVNSVDEVVAATDQFGLSLLKSAPPEQNAVVSPASAVIALSMLAEGAAGETASQFDAVLGAAGSDRTDAVNALLAALEEYSGDPAVVQDKEPPEQPVLHVANQVVLDSGFTARPQFLDALGAGYGAGVLVTDLSNKQGKKTLDTWVKENTGGLIEESAITSRDDLRLVLQNATVFAAAWQMPFQEYSTAQQQFTLGAGDLVDVDMMSQVAEFRYAEAQGWQAVRLPYTSGFHMDVLLPPQGTDPGLIPAELKQELSAKLSDASAVRVDLSIPKVDIESGALDLKPALESVGLGGLFAASGPDFSGISEEDLYLAQAVQQAVLAIDEAGTIAVAVTELAMTGSSAPLAEEVKVFRADRPFLVAIEHTDTAWPLFVAAIRDPRN</sequence>
<evidence type="ECO:0000256" key="1">
    <source>
        <dbReference type="RuleBase" id="RU000411"/>
    </source>
</evidence>
<dbReference type="InterPro" id="IPR023795">
    <property type="entry name" value="Serpin_CS"/>
</dbReference>
<name>A0AAU7DUC8_9MICO</name>
<feature type="chain" id="PRO_5043862540" evidence="2">
    <location>
        <begin position="28"/>
        <end position="427"/>
    </location>
</feature>
<keyword evidence="2" id="KW-0732">Signal</keyword>
<dbReference type="GO" id="GO:0005615">
    <property type="term" value="C:extracellular space"/>
    <property type="evidence" value="ECO:0007669"/>
    <property type="project" value="InterPro"/>
</dbReference>
<evidence type="ECO:0000259" key="3">
    <source>
        <dbReference type="SMART" id="SM00093"/>
    </source>
</evidence>
<dbReference type="Gene3D" id="3.30.497.10">
    <property type="entry name" value="Antithrombin, subunit I, domain 2"/>
    <property type="match status" value="1"/>
</dbReference>
<feature type="domain" description="Serpin" evidence="3">
    <location>
        <begin position="62"/>
        <end position="425"/>
    </location>
</feature>
<dbReference type="GO" id="GO:0004867">
    <property type="term" value="F:serine-type endopeptidase inhibitor activity"/>
    <property type="evidence" value="ECO:0007669"/>
    <property type="project" value="InterPro"/>
</dbReference>
<dbReference type="AlphaFoldDB" id="A0AAU7DUC8"/>
<dbReference type="PANTHER" id="PTHR11461:SF211">
    <property type="entry name" value="GH10112P-RELATED"/>
    <property type="match status" value="1"/>
</dbReference>
<dbReference type="EMBL" id="CP146203">
    <property type="protein sequence ID" value="XBH21574.1"/>
    <property type="molecule type" value="Genomic_DNA"/>
</dbReference>
<dbReference type="SMART" id="SM00093">
    <property type="entry name" value="SERPIN"/>
    <property type="match status" value="1"/>
</dbReference>
<dbReference type="InterPro" id="IPR042185">
    <property type="entry name" value="Serpin_sf_2"/>
</dbReference>
<feature type="signal peptide" evidence="2">
    <location>
        <begin position="1"/>
        <end position="27"/>
    </location>
</feature>